<dbReference type="InterPro" id="IPR026004">
    <property type="entry name" value="Septum_form"/>
</dbReference>
<keyword evidence="2" id="KW-0472">Membrane</keyword>
<proteinExistence type="predicted"/>
<feature type="region of interest" description="Disordered" evidence="1">
    <location>
        <begin position="1"/>
        <end position="44"/>
    </location>
</feature>
<keyword evidence="2" id="KW-1133">Transmembrane helix</keyword>
<dbReference type="EMBL" id="BAABHK010000005">
    <property type="protein sequence ID" value="GAA4627799.1"/>
    <property type="molecule type" value="Genomic_DNA"/>
</dbReference>
<keyword evidence="2" id="KW-0812">Transmembrane</keyword>
<feature type="compositionally biased region" description="Low complexity" evidence="1">
    <location>
        <begin position="16"/>
        <end position="25"/>
    </location>
</feature>
<feature type="compositionally biased region" description="Pro residues" evidence="1">
    <location>
        <begin position="29"/>
        <end position="43"/>
    </location>
</feature>
<evidence type="ECO:0000313" key="6">
    <source>
        <dbReference type="Proteomes" id="UP001501442"/>
    </source>
</evidence>
<dbReference type="Pfam" id="PF13845">
    <property type="entry name" value="Septum_form"/>
    <property type="match status" value="1"/>
</dbReference>
<evidence type="ECO:0000256" key="1">
    <source>
        <dbReference type="SAM" id="MobiDB-lite"/>
    </source>
</evidence>
<protein>
    <submittedName>
        <fullName evidence="5">DUF4190 domain-containing protein</fullName>
    </submittedName>
</protein>
<sequence length="254" mass="26604">MSYPPNSGSAPDSAFGGPQYPPYGAQGPGPAPGPPAYQSPYEPPASNKTNGLAIASLITGLIGCISLVGAILGVIALRQIKERGERGRGLAIAGIALFCFWVVLSVIGLALSKGSGKANTNTGLGAKPTPTVTKTHDVKVKKMRVGECINDNSSADSVESVQVVPCNKPHDGEVLAVFRLKGLILPGDSELQNQAKLGCRKFARPRLERDPAADKLAMSYYYPSPESWRAGDHSVTCVGVAATDGKKLTRRLHA</sequence>
<feature type="domain" description="DUF4190" evidence="3">
    <location>
        <begin position="52"/>
        <end position="107"/>
    </location>
</feature>
<dbReference type="Pfam" id="PF13828">
    <property type="entry name" value="DUF4190"/>
    <property type="match status" value="1"/>
</dbReference>
<feature type="transmembrane region" description="Helical" evidence="2">
    <location>
        <begin position="52"/>
        <end position="77"/>
    </location>
</feature>
<feature type="compositionally biased region" description="Polar residues" evidence="1">
    <location>
        <begin position="1"/>
        <end position="10"/>
    </location>
</feature>
<evidence type="ECO:0000259" key="3">
    <source>
        <dbReference type="Pfam" id="PF13828"/>
    </source>
</evidence>
<feature type="transmembrane region" description="Helical" evidence="2">
    <location>
        <begin position="89"/>
        <end position="111"/>
    </location>
</feature>
<reference evidence="6" key="1">
    <citation type="journal article" date="2019" name="Int. J. Syst. Evol. Microbiol.">
        <title>The Global Catalogue of Microorganisms (GCM) 10K type strain sequencing project: providing services to taxonomists for standard genome sequencing and annotation.</title>
        <authorList>
            <consortium name="The Broad Institute Genomics Platform"/>
            <consortium name="The Broad Institute Genome Sequencing Center for Infectious Disease"/>
            <person name="Wu L."/>
            <person name="Ma J."/>
        </authorList>
    </citation>
    <scope>NUCLEOTIDE SEQUENCE [LARGE SCALE GENOMIC DNA]</scope>
    <source>
        <strain evidence="6">JCM 17939</strain>
    </source>
</reference>
<dbReference type="Proteomes" id="UP001501442">
    <property type="component" value="Unassembled WGS sequence"/>
</dbReference>
<evidence type="ECO:0000313" key="5">
    <source>
        <dbReference type="EMBL" id="GAA4627799.1"/>
    </source>
</evidence>
<comment type="caution">
    <text evidence="5">The sequence shown here is derived from an EMBL/GenBank/DDBJ whole genome shotgun (WGS) entry which is preliminary data.</text>
</comment>
<gene>
    <name evidence="5" type="ORF">GCM10023196_041510</name>
</gene>
<accession>A0ABP8UE78</accession>
<feature type="domain" description="Septum formation-related" evidence="4">
    <location>
        <begin position="139"/>
        <end position="237"/>
    </location>
</feature>
<dbReference type="RefSeq" id="WP_345432560.1">
    <property type="nucleotide sequence ID" value="NZ_BAABHK010000005.1"/>
</dbReference>
<name>A0ABP8UE78_9ACTN</name>
<dbReference type="InterPro" id="IPR025241">
    <property type="entry name" value="DUF4190"/>
</dbReference>
<organism evidence="5 6">
    <name type="scientific">Actinoallomurus vinaceus</name>
    <dbReference type="NCBI Taxonomy" id="1080074"/>
    <lineage>
        <taxon>Bacteria</taxon>
        <taxon>Bacillati</taxon>
        <taxon>Actinomycetota</taxon>
        <taxon>Actinomycetes</taxon>
        <taxon>Streptosporangiales</taxon>
        <taxon>Thermomonosporaceae</taxon>
        <taxon>Actinoallomurus</taxon>
    </lineage>
</organism>
<evidence type="ECO:0000256" key="2">
    <source>
        <dbReference type="SAM" id="Phobius"/>
    </source>
</evidence>
<keyword evidence="6" id="KW-1185">Reference proteome</keyword>
<evidence type="ECO:0000259" key="4">
    <source>
        <dbReference type="Pfam" id="PF13845"/>
    </source>
</evidence>